<name>A0A6B0VM20_9EURY</name>
<organism evidence="3 4">
    <name type="scientific">Natronorubrum halalkaliphilum</name>
    <dbReference type="NCBI Taxonomy" id="2691917"/>
    <lineage>
        <taxon>Archaea</taxon>
        <taxon>Methanobacteriati</taxon>
        <taxon>Methanobacteriota</taxon>
        <taxon>Stenosarchaea group</taxon>
        <taxon>Halobacteria</taxon>
        <taxon>Halobacteriales</taxon>
        <taxon>Natrialbaceae</taxon>
        <taxon>Natronorubrum</taxon>
    </lineage>
</organism>
<evidence type="ECO:0000259" key="2">
    <source>
        <dbReference type="Pfam" id="PF06381"/>
    </source>
</evidence>
<evidence type="ECO:0000256" key="1">
    <source>
        <dbReference type="SAM" id="MobiDB-lite"/>
    </source>
</evidence>
<dbReference type="Proteomes" id="UP000434101">
    <property type="component" value="Unassembled WGS sequence"/>
</dbReference>
<gene>
    <name evidence="3" type="ORF">GS429_08330</name>
</gene>
<dbReference type="RefSeq" id="WP_160064483.1">
    <property type="nucleotide sequence ID" value="NZ_WUYX01000027.1"/>
</dbReference>
<comment type="caution">
    <text evidence="3">The sequence shown here is derived from an EMBL/GenBank/DDBJ whole genome shotgun (WGS) entry which is preliminary data.</text>
</comment>
<dbReference type="Pfam" id="PF06381">
    <property type="entry name" value="Phage_portal_3"/>
    <property type="match status" value="1"/>
</dbReference>
<evidence type="ECO:0000313" key="4">
    <source>
        <dbReference type="Proteomes" id="UP000434101"/>
    </source>
</evidence>
<dbReference type="EMBL" id="WUYX01000027">
    <property type="protein sequence ID" value="MXV62066.1"/>
    <property type="molecule type" value="Genomic_DNA"/>
</dbReference>
<reference evidence="3 4" key="1">
    <citation type="submission" date="2020-01" db="EMBL/GenBank/DDBJ databases">
        <title>Natronorubrum sp. JWXQ-INN 674 isolated from Inner Mongolia Autonomous Region of China.</title>
        <authorList>
            <person name="Xue Q."/>
        </authorList>
    </citation>
    <scope>NUCLEOTIDE SEQUENCE [LARGE SCALE GENOMIC DNA]</scope>
    <source>
        <strain evidence="3 4">JWXQ-INN-674</strain>
    </source>
</reference>
<feature type="domain" description="Anti-CBASS protein Acb1-like N-terminal" evidence="2">
    <location>
        <begin position="66"/>
        <end position="433"/>
    </location>
</feature>
<keyword evidence="4" id="KW-1185">Reference proteome</keyword>
<sequence length="506" mass="56165">MTDTDANPDASSTKSDDQDVTANAQEAVTASSMMRASVASVLGHSTQDRDIFDTFDWTRRPTVDQFYALYRTHPFAGPIIDRPAFTTWRDEPIIVDDPDDETDFEQDVERLFRNLRLPSKMERVDRLAGIGRYGLSVFVTTDCLDEDGTVDEDRLAEPIDPMQFTADGLDNVVQHKLFSEMSVDAIQWGTEEHAGEGRWGLPVRYSIDFSSEGDTDNSQTDRVWKVHHSRTVAVPAGRRLDHDFFAPPRLEGSFNILRDILKVLGSVAELAYRGADKGLAVSHDPNDVDVTSEQFWEQHDEEVQEWFQGLKPIFETTGDITELGGQIAEVSNVFEPQLSALATDTGIPKRVFEGDPAGALASAEEDTQAYFGLIKERRTEYAFPLNARPHIMWFVNNGLITPPNNGAFDIEGEALRVLSESEQAELEAKRGEALRNISDDPLLDLGRQVVVDYIREGELPDEIETEADMVADLEDQDAVGANARSVDEITAGYEAAADGGQEVDDG</sequence>
<feature type="compositionally biased region" description="Polar residues" evidence="1">
    <location>
        <begin position="1"/>
        <end position="13"/>
    </location>
</feature>
<evidence type="ECO:0000313" key="3">
    <source>
        <dbReference type="EMBL" id="MXV62066.1"/>
    </source>
</evidence>
<protein>
    <submittedName>
        <fullName evidence="3">DUF1073 domain-containing protein</fullName>
    </submittedName>
</protein>
<dbReference type="OrthoDB" id="325606at2157"/>
<dbReference type="InterPro" id="IPR024459">
    <property type="entry name" value="Acb1-like_N"/>
</dbReference>
<dbReference type="AlphaFoldDB" id="A0A6B0VM20"/>
<accession>A0A6B0VM20</accession>
<proteinExistence type="predicted"/>
<feature type="region of interest" description="Disordered" evidence="1">
    <location>
        <begin position="1"/>
        <end position="25"/>
    </location>
</feature>